<gene>
    <name evidence="1" type="ORF">SDC9_145142</name>
</gene>
<dbReference type="AlphaFoldDB" id="A0A645E950"/>
<accession>A0A645E950</accession>
<dbReference type="InterPro" id="IPR045527">
    <property type="entry name" value="DUF6470"/>
</dbReference>
<name>A0A645E950_9ZZZZ</name>
<dbReference type="Pfam" id="PF20074">
    <property type="entry name" value="DUF6470"/>
    <property type="match status" value="1"/>
</dbReference>
<sequence>MTVDQARAQMRVEQQAPEVELDMQAFRDTLGMKTMGTLNKQAAQRAKSTASQGIKDIAADANFVGTLPSEGNAIGKLARMRMMEVSTPQTGIGEGATGNVGMKGDPGKLQIDWDKHDLKITWNDYQTPVITVEPKPSVSVEMIQEPQVQITVVEMSIPPEVGVAMDQLA</sequence>
<reference evidence="1" key="1">
    <citation type="submission" date="2019-08" db="EMBL/GenBank/DDBJ databases">
        <authorList>
            <person name="Kucharzyk K."/>
            <person name="Murdoch R.W."/>
            <person name="Higgins S."/>
            <person name="Loffler F."/>
        </authorList>
    </citation>
    <scope>NUCLEOTIDE SEQUENCE</scope>
</reference>
<organism evidence="1">
    <name type="scientific">bioreactor metagenome</name>
    <dbReference type="NCBI Taxonomy" id="1076179"/>
    <lineage>
        <taxon>unclassified sequences</taxon>
        <taxon>metagenomes</taxon>
        <taxon>ecological metagenomes</taxon>
    </lineage>
</organism>
<evidence type="ECO:0000313" key="1">
    <source>
        <dbReference type="EMBL" id="MPM97961.1"/>
    </source>
</evidence>
<proteinExistence type="predicted"/>
<dbReference type="EMBL" id="VSSQ01044162">
    <property type="protein sequence ID" value="MPM97961.1"/>
    <property type="molecule type" value="Genomic_DNA"/>
</dbReference>
<protein>
    <submittedName>
        <fullName evidence="1">Uncharacterized protein</fullName>
    </submittedName>
</protein>
<comment type="caution">
    <text evidence="1">The sequence shown here is derived from an EMBL/GenBank/DDBJ whole genome shotgun (WGS) entry which is preliminary data.</text>
</comment>